<dbReference type="InterPro" id="IPR000198">
    <property type="entry name" value="RhoGAP_dom"/>
</dbReference>
<dbReference type="InterPro" id="IPR004119">
    <property type="entry name" value="EcKL"/>
</dbReference>
<dbReference type="RefSeq" id="XP_028131736.1">
    <property type="nucleotide sequence ID" value="XM_028275935.1"/>
</dbReference>
<evidence type="ECO:0000313" key="2">
    <source>
        <dbReference type="RefSeq" id="XP_028131736.1"/>
    </source>
</evidence>
<dbReference type="GO" id="GO:0007165">
    <property type="term" value="P:signal transduction"/>
    <property type="evidence" value="ECO:0007669"/>
    <property type="project" value="InterPro"/>
</dbReference>
<accession>A0A6P7F892</accession>
<dbReference type="PANTHER" id="PTHR11012:SF48">
    <property type="entry name" value="CHK KINASE-LIKE DOMAIN-CONTAINING PROTEIN-RELATED"/>
    <property type="match status" value="1"/>
</dbReference>
<dbReference type="Pfam" id="PF02958">
    <property type="entry name" value="EcKL"/>
    <property type="match status" value="1"/>
</dbReference>
<dbReference type="SMART" id="SM00587">
    <property type="entry name" value="CHK"/>
    <property type="match status" value="1"/>
</dbReference>
<protein>
    <submittedName>
        <fullName evidence="2">Uncharacterized protein LOC114327348</fullName>
    </submittedName>
</protein>
<dbReference type="InParanoid" id="A0A6P7F892"/>
<dbReference type="SUPFAM" id="SSF56112">
    <property type="entry name" value="Protein kinase-like (PK-like)"/>
    <property type="match status" value="1"/>
</dbReference>
<dbReference type="InterPro" id="IPR011009">
    <property type="entry name" value="Kinase-like_dom_sf"/>
</dbReference>
<dbReference type="InterPro" id="IPR015897">
    <property type="entry name" value="CHK_kinase-like"/>
</dbReference>
<gene>
    <name evidence="2" type="primary">LOC114327348</name>
</gene>
<name>A0A6P7F892_DIAVI</name>
<reference evidence="2" key="1">
    <citation type="submission" date="2025-08" db="UniProtKB">
        <authorList>
            <consortium name="RefSeq"/>
        </authorList>
    </citation>
    <scope>IDENTIFICATION</scope>
    <source>
        <tissue evidence="2">Whole insect</tissue>
    </source>
</reference>
<dbReference type="PROSITE" id="PS50238">
    <property type="entry name" value="RHOGAP"/>
    <property type="match status" value="1"/>
</dbReference>
<evidence type="ECO:0000259" key="1">
    <source>
        <dbReference type="PROSITE" id="PS50238"/>
    </source>
</evidence>
<dbReference type="PANTHER" id="PTHR11012">
    <property type="entry name" value="PROTEIN KINASE-LIKE DOMAIN-CONTAINING"/>
    <property type="match status" value="1"/>
</dbReference>
<proteinExistence type="predicted"/>
<dbReference type="AlphaFoldDB" id="A0A6P7F892"/>
<feature type="domain" description="Rho-GAP" evidence="1">
    <location>
        <begin position="1"/>
        <end position="227"/>
    </location>
</feature>
<sequence length="565" mass="66237">MSDCVKVLLKVLPQQLGSSEQNGAYRKNINLKCIDELFKNVHSKVDVVKIKDLQKKAEAEICGEVQCLAFKSLKVILLNTNEEERLLHYNDLIKLFYNSLTQKLIEVHKIDSLLTFQEFEHLVRKLLPLVKLEVLLEQYPNTNNILFEELVEYLDMPNILREDIYEVLQKKFGHSNFKLIRYHLAAVSNKGLLTDCASLNVSIIEENEEKTCKFFIKFLPSQETILQKFMSAVAFKKEVLFYGKFVPLLKELGETKLEFIPESYLIRDNLIVLTDIVELGYSHSGQDFLDYDHLSLIIKHFARIHSFSIIFEEILGKKLGERVLLDTYIPDLIEESQILPNSLNNYHIEHMLLFLDKFPNVAKDFPLKDFVVRARKKYYDVYNVVKKSLKHKNVLSHGDVSQPNFFCKFDSNHKPCSSVVFDFQLLRYVPPALDILMLLHVNATKQTRDNYMSQLLLDYHNELNSTLIRFNIDLENIFSFNDLQASVQDLRMYGNFIGTLYGYFMALPKEKFGPAFVNPETNDKFWTNPKFRTDLCYSFWDDLSEVWKKEWLNNIEELYELCKNE</sequence>
<organism evidence="2">
    <name type="scientific">Diabrotica virgifera virgifera</name>
    <name type="common">western corn rootworm</name>
    <dbReference type="NCBI Taxonomy" id="50390"/>
    <lineage>
        <taxon>Eukaryota</taxon>
        <taxon>Metazoa</taxon>
        <taxon>Ecdysozoa</taxon>
        <taxon>Arthropoda</taxon>
        <taxon>Hexapoda</taxon>
        <taxon>Insecta</taxon>
        <taxon>Pterygota</taxon>
        <taxon>Neoptera</taxon>
        <taxon>Endopterygota</taxon>
        <taxon>Coleoptera</taxon>
        <taxon>Polyphaga</taxon>
        <taxon>Cucujiformia</taxon>
        <taxon>Chrysomeloidea</taxon>
        <taxon>Chrysomelidae</taxon>
        <taxon>Galerucinae</taxon>
        <taxon>Diabroticina</taxon>
        <taxon>Diabroticites</taxon>
        <taxon>Diabrotica</taxon>
    </lineage>
</organism>